<evidence type="ECO:0000256" key="1">
    <source>
        <dbReference type="ARBA" id="ARBA00004651"/>
    </source>
</evidence>
<dbReference type="Proteomes" id="UP001376459">
    <property type="component" value="Unassembled WGS sequence"/>
</dbReference>
<feature type="domain" description="Major facilitator superfamily (MFS) profile" evidence="7">
    <location>
        <begin position="224"/>
        <end position="416"/>
    </location>
</feature>
<sequence>MNRGSLWRSPDFLRLWAAQSISETGTQIGQLAVPLLAIGALHVSATELGFLTSARMLPFIVLALPAGAMLDRMRRLPVMIGSDIARALLLAGVPVAYALGMLTLAQLDVAVLLVGAFTVTFDVSYQSYLPALVRREELADANAKLTVSSSAAEMAGPAVAGLLAGVVGAAATVLLDALSFLASGLLCRAIRRPEPEPERADPGTPRSLSKEIGEGLGFILRQRVLRAVAACASLLNLSYAMLTVLLTLYMVRSLDYSSAKVGVVFSVGGVGLVAGAMCASRLIERLGYGRSIMSGVVLCAAGLALMPAASPALSFPFLAGGYFVFGFGAPLFNIAQVTLRQAITPDRLQGRMNASIRFVIWSTIAVGGPLAGFLAETVGMRSAIATGAVIGVLAWLPLLGSSVLSLRRLPEEPAKV</sequence>
<evidence type="ECO:0000256" key="4">
    <source>
        <dbReference type="ARBA" id="ARBA00022989"/>
    </source>
</evidence>
<keyword evidence="3 6" id="KW-0812">Transmembrane</keyword>
<name>A0ABU8UUV3_9ACTN</name>
<dbReference type="InterPro" id="IPR020846">
    <property type="entry name" value="MFS_dom"/>
</dbReference>
<feature type="transmembrane region" description="Helical" evidence="6">
    <location>
        <begin position="380"/>
        <end position="399"/>
    </location>
</feature>
<evidence type="ECO:0000259" key="7">
    <source>
        <dbReference type="PROSITE" id="PS50850"/>
    </source>
</evidence>
<dbReference type="Gene3D" id="1.20.1250.20">
    <property type="entry name" value="MFS general substrate transporter like domains"/>
    <property type="match status" value="1"/>
</dbReference>
<keyword evidence="5 6" id="KW-0472">Membrane</keyword>
<accession>A0ABU8UUV3</accession>
<feature type="transmembrane region" description="Helical" evidence="6">
    <location>
        <begin position="291"/>
        <end position="309"/>
    </location>
</feature>
<reference evidence="8 9" key="1">
    <citation type="submission" date="2024-03" db="EMBL/GenBank/DDBJ databases">
        <title>Novel Streptomyces species of biotechnological and ecological value are a feature of Machair soil.</title>
        <authorList>
            <person name="Prole J.R."/>
            <person name="Goodfellow M."/>
            <person name="Allenby N."/>
            <person name="Ward A.C."/>
        </authorList>
    </citation>
    <scope>NUCLEOTIDE SEQUENCE [LARGE SCALE GENOMIC DNA]</scope>
    <source>
        <strain evidence="8 9">MS1.AVA.1</strain>
    </source>
</reference>
<keyword evidence="9" id="KW-1185">Reference proteome</keyword>
<evidence type="ECO:0000256" key="5">
    <source>
        <dbReference type="ARBA" id="ARBA00023136"/>
    </source>
</evidence>
<feature type="transmembrane region" description="Helical" evidence="6">
    <location>
        <begin position="158"/>
        <end position="182"/>
    </location>
</feature>
<evidence type="ECO:0000313" key="8">
    <source>
        <dbReference type="EMBL" id="MEJ8672689.1"/>
    </source>
</evidence>
<dbReference type="InterPro" id="IPR011701">
    <property type="entry name" value="MFS"/>
</dbReference>
<comment type="subcellular location">
    <subcellularLocation>
        <location evidence="1">Cell membrane</location>
        <topology evidence="1">Multi-pass membrane protein</topology>
    </subcellularLocation>
</comment>
<dbReference type="Pfam" id="PF07690">
    <property type="entry name" value="MFS_1"/>
    <property type="match status" value="1"/>
</dbReference>
<evidence type="ECO:0000313" key="9">
    <source>
        <dbReference type="Proteomes" id="UP001376459"/>
    </source>
</evidence>
<feature type="transmembrane region" description="Helical" evidence="6">
    <location>
        <begin position="356"/>
        <end position="374"/>
    </location>
</feature>
<dbReference type="CDD" id="cd06173">
    <property type="entry name" value="MFS_MefA_like"/>
    <property type="match status" value="1"/>
</dbReference>
<dbReference type="EMBL" id="JBBKAK010000001">
    <property type="protein sequence ID" value="MEJ8672689.1"/>
    <property type="molecule type" value="Genomic_DNA"/>
</dbReference>
<keyword evidence="2" id="KW-1003">Cell membrane</keyword>
<dbReference type="SUPFAM" id="SSF103473">
    <property type="entry name" value="MFS general substrate transporter"/>
    <property type="match status" value="1"/>
</dbReference>
<gene>
    <name evidence="8" type="ORF">WKI71_43210</name>
</gene>
<feature type="transmembrane region" description="Helical" evidence="6">
    <location>
        <begin position="315"/>
        <end position="335"/>
    </location>
</feature>
<evidence type="ECO:0000256" key="3">
    <source>
        <dbReference type="ARBA" id="ARBA00022692"/>
    </source>
</evidence>
<feature type="transmembrane region" description="Helical" evidence="6">
    <location>
        <begin position="261"/>
        <end position="279"/>
    </location>
</feature>
<organism evidence="8 9">
    <name type="scientific">Streptomyces machairae</name>
    <dbReference type="NCBI Taxonomy" id="3134109"/>
    <lineage>
        <taxon>Bacteria</taxon>
        <taxon>Bacillati</taxon>
        <taxon>Actinomycetota</taxon>
        <taxon>Actinomycetes</taxon>
        <taxon>Kitasatosporales</taxon>
        <taxon>Streptomycetaceae</taxon>
        <taxon>Streptomyces</taxon>
    </lineage>
</organism>
<evidence type="ECO:0000256" key="6">
    <source>
        <dbReference type="SAM" id="Phobius"/>
    </source>
</evidence>
<feature type="transmembrane region" description="Helical" evidence="6">
    <location>
        <begin position="48"/>
        <end position="67"/>
    </location>
</feature>
<dbReference type="PANTHER" id="PTHR23513">
    <property type="entry name" value="INTEGRAL MEMBRANE EFFLUX PROTEIN-RELATED"/>
    <property type="match status" value="1"/>
</dbReference>
<dbReference type="PROSITE" id="PS50850">
    <property type="entry name" value="MFS"/>
    <property type="match status" value="1"/>
</dbReference>
<proteinExistence type="predicted"/>
<keyword evidence="4 6" id="KW-1133">Transmembrane helix</keyword>
<evidence type="ECO:0000256" key="2">
    <source>
        <dbReference type="ARBA" id="ARBA00022475"/>
    </source>
</evidence>
<feature type="transmembrane region" description="Helical" evidence="6">
    <location>
        <begin position="227"/>
        <end position="249"/>
    </location>
</feature>
<dbReference type="InterPro" id="IPR036259">
    <property type="entry name" value="MFS_trans_sf"/>
</dbReference>
<protein>
    <submittedName>
        <fullName evidence="8">MFS transporter</fullName>
    </submittedName>
</protein>
<comment type="caution">
    <text evidence="8">The sequence shown here is derived from an EMBL/GenBank/DDBJ whole genome shotgun (WGS) entry which is preliminary data.</text>
</comment>
<dbReference type="PANTHER" id="PTHR23513:SF6">
    <property type="entry name" value="MAJOR FACILITATOR SUPERFAMILY ASSOCIATED DOMAIN-CONTAINING PROTEIN"/>
    <property type="match status" value="1"/>
</dbReference>
<feature type="transmembrane region" description="Helical" evidence="6">
    <location>
        <begin position="88"/>
        <end position="121"/>
    </location>
</feature>